<dbReference type="RefSeq" id="WP_097105218.1">
    <property type="nucleotide sequence ID" value="NZ_OCPC01000001.1"/>
</dbReference>
<sequence>MIDWPDEVIDSISRRRSVIFIGSGISANSQGVNGARPPTWKSFLERALQRCSNPKAHISRHLKSGDYLSACDLLKERLDEAWDPFLRECFVAPMYRHAEIHKSIFELDSRIVITPNFDKIYDRYAINSSGGTVSVKNYTDQDLVSVIRSDLRFIFKIHGDIDSPGNLIFTRKQYAKSRIDNPNIGKILDALLTSHCFLFLGSGLSDPDMALLMEDQNFLHRSGAPHYMVLPKPIHQEEIRLIRDTRNIKILTYNKKNNHEELLISVNNLVN</sequence>
<protein>
    <submittedName>
        <fullName evidence="1">SIR2-like protein</fullName>
    </submittedName>
</protein>
<dbReference type="Pfam" id="PF13289">
    <property type="entry name" value="SIR2_2"/>
    <property type="match status" value="1"/>
</dbReference>
<dbReference type="InterPro" id="IPR029035">
    <property type="entry name" value="DHS-like_NAD/FAD-binding_dom"/>
</dbReference>
<dbReference type="OrthoDB" id="7357874at2"/>
<dbReference type="EMBL" id="OCPC01000001">
    <property type="protein sequence ID" value="SOE10483.1"/>
    <property type="molecule type" value="Genomic_DNA"/>
</dbReference>
<organism evidence="1 2">
    <name type="scientific">Hoeflea halophila</name>
    <dbReference type="NCBI Taxonomy" id="714899"/>
    <lineage>
        <taxon>Bacteria</taxon>
        <taxon>Pseudomonadati</taxon>
        <taxon>Pseudomonadota</taxon>
        <taxon>Alphaproteobacteria</taxon>
        <taxon>Hyphomicrobiales</taxon>
        <taxon>Rhizobiaceae</taxon>
        <taxon>Hoeflea</taxon>
    </lineage>
</organism>
<evidence type="ECO:0000313" key="2">
    <source>
        <dbReference type="Proteomes" id="UP000219465"/>
    </source>
</evidence>
<gene>
    <name evidence="1" type="ORF">SAMN05877838_0776</name>
</gene>
<evidence type="ECO:0000313" key="1">
    <source>
        <dbReference type="EMBL" id="SOE10483.1"/>
    </source>
</evidence>
<reference evidence="2" key="1">
    <citation type="submission" date="2017-08" db="EMBL/GenBank/DDBJ databases">
        <authorList>
            <person name="Varghese N."/>
            <person name="Submissions S."/>
        </authorList>
    </citation>
    <scope>NUCLEOTIDE SEQUENCE [LARGE SCALE GENOMIC DNA]</scope>
    <source>
        <strain evidence="2">KCTC 23107</strain>
    </source>
</reference>
<keyword evidence="2" id="KW-1185">Reference proteome</keyword>
<dbReference type="AlphaFoldDB" id="A0A286HRN0"/>
<proteinExistence type="predicted"/>
<dbReference type="Proteomes" id="UP000219465">
    <property type="component" value="Unassembled WGS sequence"/>
</dbReference>
<name>A0A286HRN0_9HYPH</name>
<accession>A0A286HRN0</accession>
<dbReference type="SUPFAM" id="SSF52467">
    <property type="entry name" value="DHS-like NAD/FAD-binding domain"/>
    <property type="match status" value="1"/>
</dbReference>